<evidence type="ECO:0000259" key="5">
    <source>
        <dbReference type="PROSITE" id="PS50089"/>
    </source>
</evidence>
<dbReference type="PROSITE" id="PS50089">
    <property type="entry name" value="ZF_RING_2"/>
    <property type="match status" value="1"/>
</dbReference>
<dbReference type="GO" id="GO:0000245">
    <property type="term" value="P:spliceosomal complex assembly"/>
    <property type="evidence" value="ECO:0007669"/>
    <property type="project" value="TreeGrafter"/>
</dbReference>
<evidence type="ECO:0000256" key="3">
    <source>
        <dbReference type="ARBA" id="ARBA00022833"/>
    </source>
</evidence>
<accession>A0A553NRY1</accession>
<keyword evidence="3" id="KW-0862">Zinc</keyword>
<evidence type="ECO:0000256" key="1">
    <source>
        <dbReference type="ARBA" id="ARBA00022723"/>
    </source>
</evidence>
<keyword evidence="7" id="KW-1185">Reference proteome</keyword>
<keyword evidence="2 4" id="KW-0863">Zinc-finger</keyword>
<dbReference type="PANTHER" id="PTHR47048:SF1">
    <property type="entry name" value="PROTEIN SCAF11"/>
    <property type="match status" value="1"/>
</dbReference>
<dbReference type="PROSITE" id="PS00518">
    <property type="entry name" value="ZF_RING_1"/>
    <property type="match status" value="1"/>
</dbReference>
<comment type="caution">
    <text evidence="6">The sequence shown here is derived from an EMBL/GenBank/DDBJ whole genome shotgun (WGS) entry which is preliminary data.</text>
</comment>
<reference evidence="6 7" key="1">
    <citation type="journal article" date="2019" name="Sci. Data">
        <title>Hybrid genome assembly and annotation of Danionella translucida.</title>
        <authorList>
            <person name="Kadobianskyi M."/>
            <person name="Schulze L."/>
            <person name="Schuelke M."/>
            <person name="Judkewitz B."/>
        </authorList>
    </citation>
    <scope>NUCLEOTIDE SEQUENCE [LARGE SCALE GENOMIC DNA]</scope>
    <source>
        <strain evidence="6 7">Bolton</strain>
    </source>
</reference>
<protein>
    <recommendedName>
        <fullName evidence="5">RING-type domain-containing protein</fullName>
    </recommendedName>
</protein>
<dbReference type="AlphaFoldDB" id="A0A553NRY1"/>
<evidence type="ECO:0000256" key="2">
    <source>
        <dbReference type="ARBA" id="ARBA00022771"/>
    </source>
</evidence>
<name>A0A553NRY1_9TELE</name>
<dbReference type="Pfam" id="PF13639">
    <property type="entry name" value="zf-RING_2"/>
    <property type="match status" value="1"/>
</dbReference>
<evidence type="ECO:0000313" key="7">
    <source>
        <dbReference type="Proteomes" id="UP000316079"/>
    </source>
</evidence>
<dbReference type="Gene3D" id="3.30.40.10">
    <property type="entry name" value="Zinc/RING finger domain, C3HC4 (zinc finger)"/>
    <property type="match status" value="1"/>
</dbReference>
<feature type="domain" description="RING-type" evidence="5">
    <location>
        <begin position="21"/>
        <end position="62"/>
    </location>
</feature>
<gene>
    <name evidence="6" type="ORF">DNTS_016563</name>
</gene>
<dbReference type="STRING" id="623744.A0A553NRY1"/>
<dbReference type="SUPFAM" id="SSF57850">
    <property type="entry name" value="RING/U-box"/>
    <property type="match status" value="1"/>
</dbReference>
<dbReference type="Proteomes" id="UP000316079">
    <property type="component" value="Unassembled WGS sequence"/>
</dbReference>
<evidence type="ECO:0000313" key="6">
    <source>
        <dbReference type="EMBL" id="TRY68180.1"/>
    </source>
</evidence>
<dbReference type="PANTHER" id="PTHR47048">
    <property type="entry name" value="PROTEIN SCAF11"/>
    <property type="match status" value="1"/>
</dbReference>
<keyword evidence="1" id="KW-0479">Metal-binding</keyword>
<dbReference type="OrthoDB" id="1935339at2759"/>
<dbReference type="InterPro" id="IPR013083">
    <property type="entry name" value="Znf_RING/FYVE/PHD"/>
</dbReference>
<proteinExistence type="predicted"/>
<evidence type="ECO:0000256" key="4">
    <source>
        <dbReference type="PROSITE-ProRule" id="PRU00175"/>
    </source>
</evidence>
<dbReference type="EMBL" id="SRMA01026797">
    <property type="protein sequence ID" value="TRY68180.1"/>
    <property type="molecule type" value="Genomic_DNA"/>
</dbReference>
<dbReference type="GO" id="GO:0008270">
    <property type="term" value="F:zinc ion binding"/>
    <property type="evidence" value="ECO:0007669"/>
    <property type="project" value="UniProtKB-KW"/>
</dbReference>
<dbReference type="SMART" id="SM00184">
    <property type="entry name" value="RING"/>
    <property type="match status" value="1"/>
</dbReference>
<dbReference type="GO" id="GO:0003723">
    <property type="term" value="F:RNA binding"/>
    <property type="evidence" value="ECO:0007669"/>
    <property type="project" value="TreeGrafter"/>
</dbReference>
<organism evidence="6 7">
    <name type="scientific">Danionella cerebrum</name>
    <dbReference type="NCBI Taxonomy" id="2873325"/>
    <lineage>
        <taxon>Eukaryota</taxon>
        <taxon>Metazoa</taxon>
        <taxon>Chordata</taxon>
        <taxon>Craniata</taxon>
        <taxon>Vertebrata</taxon>
        <taxon>Euteleostomi</taxon>
        <taxon>Actinopterygii</taxon>
        <taxon>Neopterygii</taxon>
        <taxon>Teleostei</taxon>
        <taxon>Ostariophysi</taxon>
        <taxon>Cypriniformes</taxon>
        <taxon>Danionidae</taxon>
        <taxon>Danioninae</taxon>
        <taxon>Danionella</taxon>
    </lineage>
</organism>
<dbReference type="InterPro" id="IPR017907">
    <property type="entry name" value="Znf_RING_CS"/>
</dbReference>
<sequence length="111" mass="12388">MMLSGGQNSEEGLNDKEALRCPICLNPPRRRQQAVPDCCSHVYCSSCILRWAQMVQSCPVDRRPFNVIYLLGSPQRCIMSDSFRNSGMFVESDLSLRKAQAAKAQPATALH</sequence>
<dbReference type="InterPro" id="IPR001841">
    <property type="entry name" value="Znf_RING"/>
</dbReference>